<sequence>MKAIGKLDWAFSAGKIPLQSIGEEPKFTSNDKLAILNTSEEKAIIELFIFYENRKPMGPYSVTIKPLRLKKIRFNDLIDPEAIMLEQNYSCYIKTNVKVVIQFSRMNTGNNKVSEMSSMAFPVES</sequence>
<evidence type="ECO:0008006" key="3">
    <source>
        <dbReference type="Google" id="ProtNLM"/>
    </source>
</evidence>
<dbReference type="RefSeq" id="WP_079713053.1">
    <property type="nucleotide sequence ID" value="NZ_FUZC01000007.1"/>
</dbReference>
<dbReference type="EMBL" id="LKTS01000047">
    <property type="protein sequence ID" value="PKD16225.1"/>
    <property type="molecule type" value="Genomic_DNA"/>
</dbReference>
<dbReference type="SUPFAM" id="SSF89232">
    <property type="entry name" value="Hypothetical protein TM1070"/>
    <property type="match status" value="1"/>
</dbReference>
<keyword evidence="2" id="KW-1185">Reference proteome</keyword>
<evidence type="ECO:0000313" key="1">
    <source>
        <dbReference type="EMBL" id="PKD16225.1"/>
    </source>
</evidence>
<comment type="caution">
    <text evidence="1">The sequence shown here is derived from an EMBL/GenBank/DDBJ whole genome shotgun (WGS) entry which is preliminary data.</text>
</comment>
<dbReference type="Gene3D" id="2.60.290.11">
    <property type="entry name" value="TM1070-like"/>
    <property type="match status" value="1"/>
</dbReference>
<accession>A0A2N0TNC5</accession>
<proteinExistence type="predicted"/>
<dbReference type="STRING" id="447422.SAMN05660903_01987"/>
<reference evidence="1 2" key="1">
    <citation type="submission" date="2015-10" db="EMBL/GenBank/DDBJ databases">
        <title>Draft genome sequence of Salegentibacter salinarum KCTC 12975.</title>
        <authorList>
            <person name="Lin W."/>
            <person name="Zheng Q."/>
        </authorList>
    </citation>
    <scope>NUCLEOTIDE SEQUENCE [LARGE SCALE GENOMIC DNA]</scope>
    <source>
        <strain evidence="1 2">KCTC 12975</strain>
    </source>
</reference>
<gene>
    <name evidence="1" type="ORF">APR41_10585</name>
</gene>
<dbReference type="Pfam" id="PF07100">
    <property type="entry name" value="ASRT"/>
    <property type="match status" value="1"/>
</dbReference>
<evidence type="ECO:0000313" key="2">
    <source>
        <dbReference type="Proteomes" id="UP000232673"/>
    </source>
</evidence>
<name>A0A2N0TNC5_9FLAO</name>
<protein>
    <recommendedName>
        <fullName evidence="3">Sensory rhodopsin transducer</fullName>
    </recommendedName>
</protein>
<dbReference type="PIRSF" id="PIRSF008711">
    <property type="entry name" value="UCP008711"/>
    <property type="match status" value="1"/>
</dbReference>
<dbReference type="InterPro" id="IPR009794">
    <property type="entry name" value="ASRT"/>
</dbReference>
<dbReference type="OrthoDB" id="512504at2"/>
<organism evidence="1 2">
    <name type="scientific">Salegentibacter salinarum</name>
    <dbReference type="NCBI Taxonomy" id="447422"/>
    <lineage>
        <taxon>Bacteria</taxon>
        <taxon>Pseudomonadati</taxon>
        <taxon>Bacteroidota</taxon>
        <taxon>Flavobacteriia</taxon>
        <taxon>Flavobacteriales</taxon>
        <taxon>Flavobacteriaceae</taxon>
        <taxon>Salegentibacter</taxon>
    </lineage>
</organism>
<dbReference type="AlphaFoldDB" id="A0A2N0TNC5"/>
<dbReference type="Proteomes" id="UP000232673">
    <property type="component" value="Unassembled WGS sequence"/>
</dbReference>
<dbReference type="InterPro" id="IPR036698">
    <property type="entry name" value="TM1070-like_sf"/>
</dbReference>